<dbReference type="PROSITE" id="PS00690">
    <property type="entry name" value="DEAH_ATP_HELICASE"/>
    <property type="match status" value="1"/>
</dbReference>
<keyword evidence="4 9" id="KW-0347">Helicase</keyword>
<dbReference type="InterPro" id="IPR002464">
    <property type="entry name" value="DNA/RNA_helicase_DEAH_CS"/>
</dbReference>
<dbReference type="EC" id="3.6.4.13" evidence="1"/>
<dbReference type="InterPro" id="IPR027417">
    <property type="entry name" value="P-loop_NTPase"/>
</dbReference>
<evidence type="ECO:0000256" key="3">
    <source>
        <dbReference type="ARBA" id="ARBA00022801"/>
    </source>
</evidence>
<comment type="caution">
    <text evidence="9">The sequence shown here is derived from an EMBL/GenBank/DDBJ whole genome shotgun (WGS) entry which is preliminary data.</text>
</comment>
<evidence type="ECO:0000259" key="7">
    <source>
        <dbReference type="PROSITE" id="PS51192"/>
    </source>
</evidence>
<dbReference type="GO" id="GO:0003676">
    <property type="term" value="F:nucleic acid binding"/>
    <property type="evidence" value="ECO:0007669"/>
    <property type="project" value="InterPro"/>
</dbReference>
<dbReference type="GO" id="GO:0016787">
    <property type="term" value="F:hydrolase activity"/>
    <property type="evidence" value="ECO:0007669"/>
    <property type="project" value="UniProtKB-KW"/>
</dbReference>
<sequence>MLTLPDLPVRPALPRIVDALADGGAAVLVAPPGSGKTTLVPLALAAGIDRRIVVAEPRRVAARAAAARMASLLGERVGETVGYTVRGDRTTGPRTRIDVVTTGVLVRRLQRDPELPGVGAVILDEIHERHLDSNLALAFTQDARGTLRPDLSLLATSATVASERLSELLGGPVLEVPGSPHPVRTVWCPPPVALQGRTDPRLLDHVAAVVRRALSETDGDLLVFLPGAAEIGGVSRRLGSVDATVAVLHGRLASRDQDAVLRPAAGRRRIVLATAVAESSLTVPGVRVVVDAGLARVPRMDQGRGLGALVTVPESRATATQRAGRAGREAPGTVYRCWSEADHARMPAWPEPEIAAADLTPFALDLACWGTPSGEGLALPDPPPPAAMEVARTTLRALGALDTDGRVTPRGRTLATMGVHPRLARALLDGGPVVGPRRAAEVVALLADDTLTSGASDLTAAWRVLRDGSIPDRARRWRDEAGRLAASAREADPAAPADRPAGERGPAAPVDRRSPAAPVGRRSPAAAGLPDDLAAGLIVGMAYPERLALRRADAGRSYLMAGGTAADLAEASSLGGTRWLAIAVADRSPGHANARIRLAVAIDEATAVDAGSNLLTTEDEIRWDDGELLSRRIDKLGAIPLAERAIDPDVNIRADAVLAGVKKEGLNRLRWDTDARVLRERLAFAHAALGPPWPAMDDGTLLDRAAEWLGPDLTRVRRRADLAKVDAGAALRRLLPWPEAARLDELVPERLAVPSGSKIRVDYRDPAAPVLAVKVQEAFGWTATPTVAGVPVRLHLLSPAGRPVAVTSDLESFWRTGYPSVRAELRGRYPKHPWPDDPTTATPTRRTTRPR</sequence>
<dbReference type="InterPro" id="IPR001650">
    <property type="entry name" value="Helicase_C-like"/>
</dbReference>
<dbReference type="SMART" id="SM00847">
    <property type="entry name" value="HA2"/>
    <property type="match status" value="1"/>
</dbReference>
<evidence type="ECO:0000256" key="6">
    <source>
        <dbReference type="SAM" id="MobiDB-lite"/>
    </source>
</evidence>
<keyword evidence="5" id="KW-0067">ATP-binding</keyword>
<feature type="domain" description="Helicase ATP-binding" evidence="7">
    <location>
        <begin position="17"/>
        <end position="178"/>
    </location>
</feature>
<dbReference type="InterPro" id="IPR013689">
    <property type="entry name" value="RNA_helicase_ATP-dep_HrpB_C"/>
</dbReference>
<feature type="compositionally biased region" description="Low complexity" evidence="6">
    <location>
        <begin position="485"/>
        <end position="509"/>
    </location>
</feature>
<evidence type="ECO:0000313" key="10">
    <source>
        <dbReference type="Proteomes" id="UP000317982"/>
    </source>
</evidence>
<dbReference type="GO" id="GO:0005524">
    <property type="term" value="F:ATP binding"/>
    <property type="evidence" value="ECO:0007669"/>
    <property type="project" value="UniProtKB-KW"/>
</dbReference>
<dbReference type="Pfam" id="PF04408">
    <property type="entry name" value="WHD_HA2"/>
    <property type="match status" value="1"/>
</dbReference>
<dbReference type="AlphaFoldDB" id="A0A545APP7"/>
<dbReference type="InterPro" id="IPR048333">
    <property type="entry name" value="HA2_WH"/>
</dbReference>
<dbReference type="CDD" id="cd18791">
    <property type="entry name" value="SF2_C_RHA"/>
    <property type="match status" value="1"/>
</dbReference>
<dbReference type="RefSeq" id="WP_142706382.1">
    <property type="nucleotide sequence ID" value="NZ_VIRS01000014.1"/>
</dbReference>
<reference evidence="9 10" key="1">
    <citation type="submission" date="2019-07" db="EMBL/GenBank/DDBJ databases">
        <title>Cryptosporangium phraense sp. nov., isolated from plant litter.</title>
        <authorList>
            <person name="Suriyachadkun C."/>
        </authorList>
    </citation>
    <scope>NUCLEOTIDE SEQUENCE [LARGE SCALE GENOMIC DNA]</scope>
    <source>
        <strain evidence="9 10">A-T 5661</strain>
    </source>
</reference>
<dbReference type="PANTHER" id="PTHR43519:SF1">
    <property type="entry name" value="ATP-DEPENDENT RNA HELICASE HRPB"/>
    <property type="match status" value="1"/>
</dbReference>
<evidence type="ECO:0000256" key="1">
    <source>
        <dbReference type="ARBA" id="ARBA00012552"/>
    </source>
</evidence>
<proteinExistence type="predicted"/>
<dbReference type="SUPFAM" id="SSF52540">
    <property type="entry name" value="P-loop containing nucleoside triphosphate hydrolases"/>
    <property type="match status" value="1"/>
</dbReference>
<keyword evidence="10" id="KW-1185">Reference proteome</keyword>
<dbReference type="InterPro" id="IPR011545">
    <property type="entry name" value="DEAD/DEAH_box_helicase_dom"/>
</dbReference>
<name>A0A545APP7_9ACTN</name>
<organism evidence="9 10">
    <name type="scientific">Cryptosporangium phraense</name>
    <dbReference type="NCBI Taxonomy" id="2593070"/>
    <lineage>
        <taxon>Bacteria</taxon>
        <taxon>Bacillati</taxon>
        <taxon>Actinomycetota</taxon>
        <taxon>Actinomycetes</taxon>
        <taxon>Cryptosporangiales</taxon>
        <taxon>Cryptosporangiaceae</taxon>
        <taxon>Cryptosporangium</taxon>
    </lineage>
</organism>
<evidence type="ECO:0000256" key="4">
    <source>
        <dbReference type="ARBA" id="ARBA00022806"/>
    </source>
</evidence>
<dbReference type="Pfam" id="PF08482">
    <property type="entry name" value="HrpB_C"/>
    <property type="match status" value="1"/>
</dbReference>
<accession>A0A545APP7</accession>
<dbReference type="SMART" id="SM00487">
    <property type="entry name" value="DEXDc"/>
    <property type="match status" value="1"/>
</dbReference>
<keyword evidence="2" id="KW-0547">Nucleotide-binding</keyword>
<evidence type="ECO:0000259" key="8">
    <source>
        <dbReference type="PROSITE" id="PS51194"/>
    </source>
</evidence>
<dbReference type="PROSITE" id="PS51192">
    <property type="entry name" value="HELICASE_ATP_BIND_1"/>
    <property type="match status" value="1"/>
</dbReference>
<dbReference type="Pfam" id="PF00270">
    <property type="entry name" value="DEAD"/>
    <property type="match status" value="1"/>
</dbReference>
<dbReference type="InterPro" id="IPR014001">
    <property type="entry name" value="Helicase_ATP-bd"/>
</dbReference>
<dbReference type="InParanoid" id="A0A545APP7"/>
<dbReference type="SMART" id="SM00490">
    <property type="entry name" value="HELICc"/>
    <property type="match status" value="1"/>
</dbReference>
<evidence type="ECO:0000256" key="2">
    <source>
        <dbReference type="ARBA" id="ARBA00022741"/>
    </source>
</evidence>
<dbReference type="Pfam" id="PF00271">
    <property type="entry name" value="Helicase_C"/>
    <property type="match status" value="1"/>
</dbReference>
<feature type="region of interest" description="Disordered" evidence="6">
    <location>
        <begin position="826"/>
        <end position="851"/>
    </location>
</feature>
<gene>
    <name evidence="9" type="primary">hrpB</name>
    <name evidence="9" type="ORF">FL583_20900</name>
</gene>
<feature type="domain" description="Helicase C-terminal" evidence="8">
    <location>
        <begin position="201"/>
        <end position="370"/>
    </location>
</feature>
<dbReference type="Gene3D" id="3.40.50.300">
    <property type="entry name" value="P-loop containing nucleotide triphosphate hydrolases"/>
    <property type="match status" value="2"/>
</dbReference>
<dbReference type="InterPro" id="IPR049614">
    <property type="entry name" value="HrpB_DEXH"/>
</dbReference>
<dbReference type="PANTHER" id="PTHR43519">
    <property type="entry name" value="ATP-DEPENDENT RNA HELICASE HRPB"/>
    <property type="match status" value="1"/>
</dbReference>
<dbReference type="Proteomes" id="UP000317982">
    <property type="component" value="Unassembled WGS sequence"/>
</dbReference>
<keyword evidence="3" id="KW-0378">Hydrolase</keyword>
<evidence type="ECO:0000256" key="5">
    <source>
        <dbReference type="ARBA" id="ARBA00022840"/>
    </source>
</evidence>
<evidence type="ECO:0000313" key="9">
    <source>
        <dbReference type="EMBL" id="TQS43297.1"/>
    </source>
</evidence>
<dbReference type="GO" id="GO:0003724">
    <property type="term" value="F:RNA helicase activity"/>
    <property type="evidence" value="ECO:0007669"/>
    <property type="project" value="UniProtKB-EC"/>
</dbReference>
<feature type="region of interest" description="Disordered" evidence="6">
    <location>
        <begin position="483"/>
        <end position="525"/>
    </location>
</feature>
<protein>
    <recommendedName>
        <fullName evidence="1">RNA helicase</fullName>
        <ecNumber evidence="1">3.6.4.13</ecNumber>
    </recommendedName>
</protein>
<dbReference type="InterPro" id="IPR007502">
    <property type="entry name" value="Helicase-assoc_dom"/>
</dbReference>
<dbReference type="InterPro" id="IPR010225">
    <property type="entry name" value="HrpB"/>
</dbReference>
<dbReference type="EMBL" id="VIRS01000014">
    <property type="protein sequence ID" value="TQS43297.1"/>
    <property type="molecule type" value="Genomic_DNA"/>
</dbReference>
<dbReference type="CDD" id="cd17990">
    <property type="entry name" value="DEXHc_HrpB"/>
    <property type="match status" value="1"/>
</dbReference>
<dbReference type="PIRSF" id="PIRSF005496">
    <property type="entry name" value="ATP_hel_hrpB"/>
    <property type="match status" value="1"/>
</dbReference>
<dbReference type="Gene3D" id="1.20.120.1080">
    <property type="match status" value="1"/>
</dbReference>
<dbReference type="NCBIfam" id="TIGR01970">
    <property type="entry name" value="DEAH_box_HrpB"/>
    <property type="match status" value="1"/>
</dbReference>
<dbReference type="PROSITE" id="PS51194">
    <property type="entry name" value="HELICASE_CTER"/>
    <property type="match status" value="1"/>
</dbReference>
<dbReference type="OrthoDB" id="9805617at2"/>